<proteinExistence type="inferred from homology"/>
<dbReference type="VEuPathDB" id="MicrosporidiaDB:THOM_2478"/>
<feature type="compositionally biased region" description="Polar residues" evidence="5">
    <location>
        <begin position="204"/>
        <end position="213"/>
    </location>
</feature>
<dbReference type="GO" id="GO:0006364">
    <property type="term" value="P:rRNA processing"/>
    <property type="evidence" value="ECO:0007669"/>
    <property type="project" value="InterPro"/>
</dbReference>
<dbReference type="OMA" id="CTKRRNT"/>
<comment type="subcellular location">
    <subcellularLocation>
        <location evidence="1">Nucleus</location>
        <location evidence="1">Nucleolus</location>
    </subcellularLocation>
</comment>
<dbReference type="InParanoid" id="L7JTA9"/>
<feature type="region of interest" description="Disordered" evidence="5">
    <location>
        <begin position="284"/>
        <end position="456"/>
    </location>
</feature>
<dbReference type="GO" id="GO:0005730">
    <property type="term" value="C:nucleolus"/>
    <property type="evidence" value="ECO:0007669"/>
    <property type="project" value="UniProtKB-SubCell"/>
</dbReference>
<dbReference type="PANTHER" id="PTHR13634">
    <property type="entry name" value="RIBOSOME BIOGENESIS PROTEIN BRIX"/>
    <property type="match status" value="1"/>
</dbReference>
<keyword evidence="8" id="KW-1185">Reference proteome</keyword>
<dbReference type="OrthoDB" id="1638493at2759"/>
<dbReference type="AlphaFoldDB" id="L7JTA9"/>
<evidence type="ECO:0000259" key="6">
    <source>
        <dbReference type="PROSITE" id="PS50833"/>
    </source>
</evidence>
<dbReference type="SMART" id="SM00879">
    <property type="entry name" value="Brix"/>
    <property type="match status" value="1"/>
</dbReference>
<keyword evidence="3" id="KW-0690">Ribosome biogenesis</keyword>
<organism evidence="7 8">
    <name type="scientific">Trachipleistophora hominis</name>
    <name type="common">Microsporidian parasite</name>
    <dbReference type="NCBI Taxonomy" id="72359"/>
    <lineage>
        <taxon>Eukaryota</taxon>
        <taxon>Fungi</taxon>
        <taxon>Fungi incertae sedis</taxon>
        <taxon>Microsporidia</taxon>
        <taxon>Pleistophoridae</taxon>
        <taxon>Trachipleistophora</taxon>
    </lineage>
</organism>
<dbReference type="Pfam" id="PF04427">
    <property type="entry name" value="Brix"/>
    <property type="match status" value="1"/>
</dbReference>
<dbReference type="InterPro" id="IPR026532">
    <property type="entry name" value="BRX1"/>
</dbReference>
<sequence length="456" mass="51173">VQKFTPRMPTLFLLSKNTSATHKYVLKDLVKFVPNAIKESKCNGRKEIQELMSIHECDTLLYFECTKRRNTMWLVKSGGPSIECNVDVMFSIDRLKFLVNTYLNVGHVLLFQPVFEDNCELKALKNVLTDIFRREDELCERAMLFAYEDGKVFLRNYKLDDELQEIGPRMVFTVRKVYEDEFCGNVTYENLDLLEGEEKANDGGNVQNNTQDAHSNEAAPNLPDRIESQSTADVDKNAEIKNEDILDRSEQGKAIECINGPNEHIETAGSISNPLEDNSCAPVGDEVSTPVTRAGKKRAAAPTNEKVAKTAKRIAKPKAELPVPVPIETEPVLDESVSVPAKKRAPIVKKSTSKTATPRRTTNYKTKSATPSRNKKNQTDNSADVPTKEAPVIANEEPVPVKDATTKAKRARTAVSKNNDQREEEKNVEEKENNEESKNIHQKQGNKKAVKRGNKK</sequence>
<evidence type="ECO:0000256" key="1">
    <source>
        <dbReference type="ARBA" id="ARBA00004604"/>
    </source>
</evidence>
<feature type="compositionally biased region" description="Polar residues" evidence="5">
    <location>
        <begin position="353"/>
        <end position="372"/>
    </location>
</feature>
<evidence type="ECO:0000313" key="8">
    <source>
        <dbReference type="Proteomes" id="UP000011185"/>
    </source>
</evidence>
<evidence type="ECO:0000256" key="4">
    <source>
        <dbReference type="ARBA" id="ARBA00023242"/>
    </source>
</evidence>
<reference evidence="7 8" key="1">
    <citation type="journal article" date="2012" name="PLoS Pathog.">
        <title>The genome of the obligate intracellular parasite Trachipleistophora hominis: new insights into microsporidian genome dynamics and reductive evolution.</title>
        <authorList>
            <person name="Heinz E."/>
            <person name="Williams T.A."/>
            <person name="Nakjang S."/>
            <person name="Noel C.J."/>
            <person name="Swan D.C."/>
            <person name="Goldberg A.V."/>
            <person name="Harris S.R."/>
            <person name="Weinmaier T."/>
            <person name="Markert S."/>
            <person name="Becher D."/>
            <person name="Bernhardt J."/>
            <person name="Dagan T."/>
            <person name="Hacker C."/>
            <person name="Lucocq J.M."/>
            <person name="Schweder T."/>
            <person name="Rattei T."/>
            <person name="Hall N."/>
            <person name="Hirt R.P."/>
            <person name="Embley T.M."/>
        </authorList>
    </citation>
    <scope>NUCLEOTIDE SEQUENCE [LARGE SCALE GENOMIC DNA]</scope>
</reference>
<evidence type="ECO:0000256" key="5">
    <source>
        <dbReference type="SAM" id="MobiDB-lite"/>
    </source>
</evidence>
<dbReference type="STRING" id="72359.L7JTA9"/>
<dbReference type="GO" id="GO:0000027">
    <property type="term" value="P:ribosomal large subunit assembly"/>
    <property type="evidence" value="ECO:0007669"/>
    <property type="project" value="TreeGrafter"/>
</dbReference>
<dbReference type="EMBL" id="JH994035">
    <property type="protein sequence ID" value="ELQ74565.1"/>
    <property type="molecule type" value="Genomic_DNA"/>
</dbReference>
<comment type="similarity">
    <text evidence="2">Belongs to the BRX1 family.</text>
</comment>
<feature type="region of interest" description="Disordered" evidence="5">
    <location>
        <begin position="199"/>
        <end position="233"/>
    </location>
</feature>
<evidence type="ECO:0000256" key="2">
    <source>
        <dbReference type="ARBA" id="ARBA00006369"/>
    </source>
</evidence>
<dbReference type="InterPro" id="IPR007109">
    <property type="entry name" value="Brix"/>
</dbReference>
<keyword evidence="4" id="KW-0539">Nucleus</keyword>
<dbReference type="PANTHER" id="PTHR13634:SF0">
    <property type="entry name" value="RIBOSOME BIOGENESIS PROTEIN BRX1 HOMOLOG"/>
    <property type="match status" value="1"/>
</dbReference>
<protein>
    <submittedName>
        <fullName evidence="7">RNA-binding protein required for biogenesis of the ribosomal 60S subunit</fullName>
    </submittedName>
</protein>
<dbReference type="Proteomes" id="UP000011185">
    <property type="component" value="Unassembled WGS sequence"/>
</dbReference>
<name>L7JTA9_TRAHO</name>
<dbReference type="PROSITE" id="PS50833">
    <property type="entry name" value="BRIX"/>
    <property type="match status" value="1"/>
</dbReference>
<gene>
    <name evidence="7" type="ORF">THOM_2478</name>
</gene>
<feature type="non-terminal residue" evidence="7">
    <location>
        <position position="1"/>
    </location>
</feature>
<evidence type="ECO:0000256" key="3">
    <source>
        <dbReference type="ARBA" id="ARBA00022517"/>
    </source>
</evidence>
<feature type="compositionally biased region" description="Basic and acidic residues" evidence="5">
    <location>
        <begin position="419"/>
        <end position="439"/>
    </location>
</feature>
<accession>L7JTA9</accession>
<dbReference type="HOGENOM" id="CLU_581662_0_0_1"/>
<feature type="compositionally biased region" description="Basic residues" evidence="5">
    <location>
        <begin position="440"/>
        <end position="456"/>
    </location>
</feature>
<evidence type="ECO:0000313" key="7">
    <source>
        <dbReference type="EMBL" id="ELQ74565.1"/>
    </source>
</evidence>
<dbReference type="GO" id="GO:0019843">
    <property type="term" value="F:rRNA binding"/>
    <property type="evidence" value="ECO:0007669"/>
    <property type="project" value="InterPro"/>
</dbReference>
<feature type="domain" description="Brix" evidence="6">
    <location>
        <begin position="8"/>
        <end position="183"/>
    </location>
</feature>